<evidence type="ECO:0000313" key="9">
    <source>
        <dbReference type="Proteomes" id="UP000257109"/>
    </source>
</evidence>
<evidence type="ECO:0000256" key="6">
    <source>
        <dbReference type="ARBA" id="ARBA00022918"/>
    </source>
</evidence>
<dbReference type="InterPro" id="IPR043502">
    <property type="entry name" value="DNA/RNA_pol_sf"/>
</dbReference>
<dbReference type="Proteomes" id="UP000257109">
    <property type="component" value="Unassembled WGS sequence"/>
</dbReference>
<keyword evidence="3" id="KW-0540">Nuclease</keyword>
<proteinExistence type="predicted"/>
<comment type="caution">
    <text evidence="8">The sequence shown here is derived from an EMBL/GenBank/DDBJ whole genome shotgun (WGS) entry which is preliminary data.</text>
</comment>
<evidence type="ECO:0000256" key="1">
    <source>
        <dbReference type="ARBA" id="ARBA00022679"/>
    </source>
</evidence>
<dbReference type="GO" id="GO:0003964">
    <property type="term" value="F:RNA-directed DNA polymerase activity"/>
    <property type="evidence" value="ECO:0007669"/>
    <property type="project" value="UniProtKB-KW"/>
</dbReference>
<evidence type="ECO:0000256" key="5">
    <source>
        <dbReference type="ARBA" id="ARBA00022801"/>
    </source>
</evidence>
<evidence type="ECO:0000256" key="4">
    <source>
        <dbReference type="ARBA" id="ARBA00022759"/>
    </source>
</evidence>
<dbReference type="GO" id="GO:0016787">
    <property type="term" value="F:hydrolase activity"/>
    <property type="evidence" value="ECO:0007669"/>
    <property type="project" value="UniProtKB-KW"/>
</dbReference>
<feature type="domain" description="Reverse transcriptase RNase H-like" evidence="7">
    <location>
        <begin position="108"/>
        <end position="181"/>
    </location>
</feature>
<organism evidence="8 9">
    <name type="scientific">Mucuna pruriens</name>
    <name type="common">Velvet bean</name>
    <name type="synonym">Dolichos pruriens</name>
    <dbReference type="NCBI Taxonomy" id="157652"/>
    <lineage>
        <taxon>Eukaryota</taxon>
        <taxon>Viridiplantae</taxon>
        <taxon>Streptophyta</taxon>
        <taxon>Embryophyta</taxon>
        <taxon>Tracheophyta</taxon>
        <taxon>Spermatophyta</taxon>
        <taxon>Magnoliopsida</taxon>
        <taxon>eudicotyledons</taxon>
        <taxon>Gunneridae</taxon>
        <taxon>Pentapetalae</taxon>
        <taxon>rosids</taxon>
        <taxon>fabids</taxon>
        <taxon>Fabales</taxon>
        <taxon>Fabaceae</taxon>
        <taxon>Papilionoideae</taxon>
        <taxon>50 kb inversion clade</taxon>
        <taxon>NPAAA clade</taxon>
        <taxon>indigoferoid/millettioid clade</taxon>
        <taxon>Phaseoleae</taxon>
        <taxon>Mucuna</taxon>
    </lineage>
</organism>
<keyword evidence="2" id="KW-0548">Nucleotidyltransferase</keyword>
<keyword evidence="6" id="KW-0695">RNA-directed DNA polymerase</keyword>
<evidence type="ECO:0000259" key="7">
    <source>
        <dbReference type="Pfam" id="PF17917"/>
    </source>
</evidence>
<protein>
    <recommendedName>
        <fullName evidence="7">Reverse transcriptase RNase H-like domain-containing protein</fullName>
    </recommendedName>
</protein>
<evidence type="ECO:0000313" key="8">
    <source>
        <dbReference type="EMBL" id="RDX70171.1"/>
    </source>
</evidence>
<keyword evidence="4" id="KW-0255">Endonuclease</keyword>
<dbReference type="Pfam" id="PF17917">
    <property type="entry name" value="RT_RNaseH"/>
    <property type="match status" value="1"/>
</dbReference>
<gene>
    <name evidence="8" type="ORF">CR513_50610</name>
</gene>
<dbReference type="GO" id="GO:0004519">
    <property type="term" value="F:endonuclease activity"/>
    <property type="evidence" value="ECO:0007669"/>
    <property type="project" value="UniProtKB-KW"/>
</dbReference>
<dbReference type="PANTHER" id="PTHR48475:SF1">
    <property type="entry name" value="RNASE H TYPE-1 DOMAIN-CONTAINING PROTEIN"/>
    <property type="match status" value="1"/>
</dbReference>
<reference evidence="8" key="1">
    <citation type="submission" date="2018-05" db="EMBL/GenBank/DDBJ databases">
        <title>Draft genome of Mucuna pruriens seed.</title>
        <authorList>
            <person name="Nnadi N.E."/>
            <person name="Vos R."/>
            <person name="Hasami M.H."/>
            <person name="Devisetty U.K."/>
            <person name="Aguiy J.C."/>
        </authorList>
    </citation>
    <scope>NUCLEOTIDE SEQUENCE [LARGE SCALE GENOMIC DNA]</scope>
    <source>
        <strain evidence="8">JCA_2017</strain>
    </source>
</reference>
<dbReference type="OrthoDB" id="1426770at2759"/>
<dbReference type="InterPro" id="IPR041373">
    <property type="entry name" value="RT_RNaseH"/>
</dbReference>
<evidence type="ECO:0000256" key="3">
    <source>
        <dbReference type="ARBA" id="ARBA00022722"/>
    </source>
</evidence>
<dbReference type="SUPFAM" id="SSF56672">
    <property type="entry name" value="DNA/RNA polymerases"/>
    <property type="match status" value="1"/>
</dbReference>
<dbReference type="PANTHER" id="PTHR48475">
    <property type="entry name" value="RIBONUCLEASE H"/>
    <property type="match status" value="1"/>
</dbReference>
<name>A0A371EVY4_MUCPR</name>
<dbReference type="AlphaFoldDB" id="A0A371EVY4"/>
<dbReference type="EMBL" id="QJKJ01011809">
    <property type="protein sequence ID" value="RDX70171.1"/>
    <property type="molecule type" value="Genomic_DNA"/>
</dbReference>
<feature type="non-terminal residue" evidence="8">
    <location>
        <position position="1"/>
    </location>
</feature>
<dbReference type="STRING" id="157652.A0A371EVY4"/>
<dbReference type="Gene3D" id="3.30.70.270">
    <property type="match status" value="1"/>
</dbReference>
<evidence type="ECO:0000256" key="2">
    <source>
        <dbReference type="ARBA" id="ARBA00022695"/>
    </source>
</evidence>
<accession>A0A371EVY4</accession>
<keyword evidence="9" id="KW-1185">Reference proteome</keyword>
<keyword evidence="5" id="KW-0378">Hydrolase</keyword>
<sequence>MYQRAMVTLFYDMMHKEVEVYYRLRLNPAKCTFGVKTGKLLGFIVNERGIELDLDKVKAIRNMPAYKTEIEVRANSHLQLYIQNPLEESEDEVEPRMLRGLQKVLEESMGGILGQRATSKKEHAIYYLSKKFTKCEKRYSTFEQTCCALVWAAKRLRQNMLARTTWLIAKMDPLKYSFGKTRQIAC</sequence>
<keyword evidence="1" id="KW-0808">Transferase</keyword>
<dbReference type="InterPro" id="IPR043128">
    <property type="entry name" value="Rev_trsase/Diguanyl_cyclase"/>
</dbReference>